<evidence type="ECO:0000313" key="1">
    <source>
        <dbReference type="EMBL" id="SDG86328.1"/>
    </source>
</evidence>
<dbReference type="Proteomes" id="UP000198779">
    <property type="component" value="Unassembled WGS sequence"/>
</dbReference>
<name>A0A1G7XQ81_9BACT</name>
<evidence type="ECO:0008006" key="3">
    <source>
        <dbReference type="Google" id="ProtNLM"/>
    </source>
</evidence>
<keyword evidence="2" id="KW-1185">Reference proteome</keyword>
<dbReference type="AlphaFoldDB" id="A0A1G7XQ81"/>
<protein>
    <recommendedName>
        <fullName evidence="3">NurA domain-containing protein</fullName>
    </recommendedName>
</protein>
<dbReference type="STRING" id="645274.SAMN04487901_11143"/>
<dbReference type="SUPFAM" id="SSF53098">
    <property type="entry name" value="Ribonuclease H-like"/>
    <property type="match status" value="1"/>
</dbReference>
<organism evidence="1 2">
    <name type="scientific">Prevotella communis</name>
    <dbReference type="NCBI Taxonomy" id="2913614"/>
    <lineage>
        <taxon>Bacteria</taxon>
        <taxon>Pseudomonadati</taxon>
        <taxon>Bacteroidota</taxon>
        <taxon>Bacteroidia</taxon>
        <taxon>Bacteroidales</taxon>
        <taxon>Prevotellaceae</taxon>
        <taxon>Prevotella</taxon>
    </lineage>
</organism>
<proteinExistence type="predicted"/>
<evidence type="ECO:0000313" key="2">
    <source>
        <dbReference type="Proteomes" id="UP000198779"/>
    </source>
</evidence>
<dbReference type="RefSeq" id="WP_091818130.1">
    <property type="nucleotide sequence ID" value="NZ_FNCQ01000011.1"/>
</dbReference>
<dbReference type="InterPro" id="IPR012337">
    <property type="entry name" value="RNaseH-like_sf"/>
</dbReference>
<dbReference type="EMBL" id="FNCQ01000011">
    <property type="protein sequence ID" value="SDG86328.1"/>
    <property type="molecule type" value="Genomic_DNA"/>
</dbReference>
<accession>A0A1G7XQ81</accession>
<sequence length="391" mass="45391">MGKILQYIAQETQGECFTSFKYCYDNMATPHIEYEAGESSYKNLKDYAEDVRDPSSRDMTERARICQQGPPLFKYFLDGSRRVYKVDDIQYDKKVYPIISGQISVACCGREMDEEMKFKSFFHVDEEAYPVLCMPITANGEGGIDHNVFFRNLCDKINEQPQFKTAGVHLEKILYYLTQTEGRETLENKGIAKIQDEMIECEKRIVARMMSKHLLTQDSYLIKDGSVQYKPMKTGDYKELARIRNNYRHVVGVSKIFNPNIMLDAKGQSLAGSIARLPLYHRTPAIKWSPGDEWGNVKFAVWYVRIRDRRHTATPYSGVLKIEKMLMTGYEEENGLSTDEIDTITANIINERNPVCYGSDARWANHLYPVYMTESYCKSRFKSDYYFINLF</sequence>
<reference evidence="2" key="1">
    <citation type="submission" date="2016-10" db="EMBL/GenBank/DDBJ databases">
        <authorList>
            <person name="Varghese N."/>
            <person name="Submissions S."/>
        </authorList>
    </citation>
    <scope>NUCLEOTIDE SEQUENCE [LARGE SCALE GENOMIC DNA]</scope>
    <source>
        <strain evidence="2">BP1-148</strain>
    </source>
</reference>
<gene>
    <name evidence="1" type="ORF">SAMN04487901_11143</name>
</gene>